<name>A0A061S5N0_9CHLO</name>
<organism evidence="2">
    <name type="scientific">Tetraselmis sp. GSL018</name>
    <dbReference type="NCBI Taxonomy" id="582737"/>
    <lineage>
        <taxon>Eukaryota</taxon>
        <taxon>Viridiplantae</taxon>
        <taxon>Chlorophyta</taxon>
        <taxon>core chlorophytes</taxon>
        <taxon>Chlorodendrophyceae</taxon>
        <taxon>Chlorodendrales</taxon>
        <taxon>Chlorodendraceae</taxon>
        <taxon>Tetraselmis</taxon>
    </lineage>
</organism>
<gene>
    <name evidence="2" type="ORF">TSPGSL018_15821</name>
</gene>
<evidence type="ECO:0000313" key="2">
    <source>
        <dbReference type="EMBL" id="JAC78180.1"/>
    </source>
</evidence>
<evidence type="ECO:0000256" key="1">
    <source>
        <dbReference type="SAM" id="MobiDB-lite"/>
    </source>
</evidence>
<protein>
    <submittedName>
        <fullName evidence="2">Uncharacterized protein</fullName>
    </submittedName>
</protein>
<feature type="region of interest" description="Disordered" evidence="1">
    <location>
        <begin position="101"/>
        <end position="128"/>
    </location>
</feature>
<dbReference type="AlphaFoldDB" id="A0A061S5N0"/>
<sequence>MTRALFSRLCGLLNLPRSGEEDAGLAKNNSELPLEVRLSTGWRGKVKLHVSERKPQKSQANGRSGPASEERVRVQLTPALFGRRAVKAHLHVEPVYNMASKKKSDASPRAFANAGRKQHSGSDSTAHGPVRVTLVPARFGKKVRVHFHVFEERLLQLPPNDPVSVKLVPNWRGRVKVQFLVTERLESGKLVQAKLSPQRFGKGVAVQLNVL</sequence>
<reference evidence="2" key="1">
    <citation type="submission" date="2014-05" db="EMBL/GenBank/DDBJ databases">
        <title>The transcriptome of the halophilic microalga Tetraselmis sp. GSL018 isolated from the Great Salt Lake, Utah.</title>
        <authorList>
            <person name="Jinkerson R.E."/>
            <person name="D'Adamo S."/>
            <person name="Posewitz M.C."/>
        </authorList>
    </citation>
    <scope>NUCLEOTIDE SEQUENCE</scope>
    <source>
        <strain evidence="2">GSL018</strain>
    </source>
</reference>
<proteinExistence type="predicted"/>
<accession>A0A061S5N0</accession>
<dbReference type="EMBL" id="GBEZ01007269">
    <property type="protein sequence ID" value="JAC78180.1"/>
    <property type="molecule type" value="Transcribed_RNA"/>
</dbReference>
<feature type="region of interest" description="Disordered" evidence="1">
    <location>
        <begin position="47"/>
        <end position="71"/>
    </location>
</feature>